<feature type="region of interest" description="Disordered" evidence="1">
    <location>
        <begin position="711"/>
        <end position="733"/>
    </location>
</feature>
<feature type="region of interest" description="Disordered" evidence="1">
    <location>
        <begin position="353"/>
        <end position="377"/>
    </location>
</feature>
<gene>
    <name evidence="3" type="ORF">CPB84DRAFT_1841544</name>
</gene>
<keyword evidence="4" id="KW-1185">Reference proteome</keyword>
<dbReference type="EMBL" id="JADNYJ010000002">
    <property type="protein sequence ID" value="KAF8913141.1"/>
    <property type="molecule type" value="Genomic_DNA"/>
</dbReference>
<feature type="domain" description="PB1" evidence="2">
    <location>
        <begin position="3"/>
        <end position="85"/>
    </location>
</feature>
<evidence type="ECO:0000313" key="3">
    <source>
        <dbReference type="EMBL" id="KAF8913141.1"/>
    </source>
</evidence>
<feature type="compositionally biased region" description="Polar residues" evidence="1">
    <location>
        <begin position="353"/>
        <end position="369"/>
    </location>
</feature>
<evidence type="ECO:0000256" key="1">
    <source>
        <dbReference type="SAM" id="MobiDB-lite"/>
    </source>
</evidence>
<evidence type="ECO:0000259" key="2">
    <source>
        <dbReference type="SMART" id="SM00666"/>
    </source>
</evidence>
<dbReference type="SUPFAM" id="SSF54277">
    <property type="entry name" value="CAD &amp; PB1 domains"/>
    <property type="match status" value="1"/>
</dbReference>
<feature type="compositionally biased region" description="Polar residues" evidence="1">
    <location>
        <begin position="597"/>
        <end position="616"/>
    </location>
</feature>
<feature type="compositionally biased region" description="Pro residues" evidence="1">
    <location>
        <begin position="406"/>
        <end position="443"/>
    </location>
</feature>
<feature type="compositionally biased region" description="Polar residues" evidence="1">
    <location>
        <begin position="711"/>
        <end position="721"/>
    </location>
</feature>
<proteinExistence type="predicted"/>
<feature type="compositionally biased region" description="Polar residues" evidence="1">
    <location>
        <begin position="544"/>
        <end position="565"/>
    </location>
</feature>
<feature type="compositionally biased region" description="Basic and acidic residues" evidence="1">
    <location>
        <begin position="643"/>
        <end position="653"/>
    </location>
</feature>
<comment type="caution">
    <text evidence="3">The sequence shown here is derived from an EMBL/GenBank/DDBJ whole genome shotgun (WGS) entry which is preliminary data.</text>
</comment>
<accession>A0A9P5NYU8</accession>
<evidence type="ECO:0000313" key="4">
    <source>
        <dbReference type="Proteomes" id="UP000724874"/>
    </source>
</evidence>
<dbReference type="AlphaFoldDB" id="A0A9P5NYU8"/>
<protein>
    <recommendedName>
        <fullName evidence="2">PB1 domain-containing protein</fullName>
    </recommendedName>
</protein>
<dbReference type="Pfam" id="PF00564">
    <property type="entry name" value="PB1"/>
    <property type="match status" value="1"/>
</dbReference>
<feature type="region of interest" description="Disordered" evidence="1">
    <location>
        <begin position="403"/>
        <end position="443"/>
    </location>
</feature>
<feature type="compositionally biased region" description="Basic and acidic residues" evidence="1">
    <location>
        <begin position="566"/>
        <end position="595"/>
    </location>
</feature>
<reference evidence="3" key="1">
    <citation type="submission" date="2020-11" db="EMBL/GenBank/DDBJ databases">
        <authorList>
            <consortium name="DOE Joint Genome Institute"/>
            <person name="Ahrendt S."/>
            <person name="Riley R."/>
            <person name="Andreopoulos W."/>
            <person name="LaButti K."/>
            <person name="Pangilinan J."/>
            <person name="Ruiz-duenas F.J."/>
            <person name="Barrasa J.M."/>
            <person name="Sanchez-Garcia M."/>
            <person name="Camarero S."/>
            <person name="Miyauchi S."/>
            <person name="Serrano A."/>
            <person name="Linde D."/>
            <person name="Babiker R."/>
            <person name="Drula E."/>
            <person name="Ayuso-Fernandez I."/>
            <person name="Pacheco R."/>
            <person name="Padilla G."/>
            <person name="Ferreira P."/>
            <person name="Barriuso J."/>
            <person name="Kellner H."/>
            <person name="Castanera R."/>
            <person name="Alfaro M."/>
            <person name="Ramirez L."/>
            <person name="Pisabarro A.G."/>
            <person name="Kuo A."/>
            <person name="Tritt A."/>
            <person name="Lipzen A."/>
            <person name="He G."/>
            <person name="Yan M."/>
            <person name="Ng V."/>
            <person name="Cullen D."/>
            <person name="Martin F."/>
            <person name="Rosso M.-N."/>
            <person name="Henrissat B."/>
            <person name="Hibbett D."/>
            <person name="Martinez A.T."/>
            <person name="Grigoriev I.V."/>
        </authorList>
    </citation>
    <scope>NUCLEOTIDE SEQUENCE</scope>
    <source>
        <strain evidence="3">AH 44721</strain>
    </source>
</reference>
<dbReference type="OrthoDB" id="661148at2759"/>
<dbReference type="InterPro" id="IPR000270">
    <property type="entry name" value="PB1_dom"/>
</dbReference>
<feature type="region of interest" description="Disordered" evidence="1">
    <location>
        <begin position="229"/>
        <end position="264"/>
    </location>
</feature>
<feature type="region of interest" description="Disordered" evidence="1">
    <location>
        <begin position="149"/>
        <end position="176"/>
    </location>
</feature>
<dbReference type="Gene3D" id="3.10.20.90">
    <property type="entry name" value="Phosphatidylinositol 3-kinase Catalytic Subunit, Chain A, domain 1"/>
    <property type="match status" value="1"/>
</dbReference>
<name>A0A9P5NYU8_GYMJU</name>
<organism evidence="3 4">
    <name type="scientific">Gymnopilus junonius</name>
    <name type="common">Spectacular rustgill mushroom</name>
    <name type="synonym">Gymnopilus spectabilis subsp. junonius</name>
    <dbReference type="NCBI Taxonomy" id="109634"/>
    <lineage>
        <taxon>Eukaryota</taxon>
        <taxon>Fungi</taxon>
        <taxon>Dikarya</taxon>
        <taxon>Basidiomycota</taxon>
        <taxon>Agaricomycotina</taxon>
        <taxon>Agaricomycetes</taxon>
        <taxon>Agaricomycetidae</taxon>
        <taxon>Agaricales</taxon>
        <taxon>Agaricineae</taxon>
        <taxon>Hymenogastraceae</taxon>
        <taxon>Gymnopilus</taxon>
    </lineage>
</organism>
<dbReference type="Proteomes" id="UP000724874">
    <property type="component" value="Unassembled WGS sequence"/>
</dbReference>
<dbReference type="SMART" id="SM00666">
    <property type="entry name" value="PB1"/>
    <property type="match status" value="1"/>
</dbReference>
<feature type="compositionally biased region" description="Low complexity" evidence="1">
    <location>
        <begin position="255"/>
        <end position="264"/>
    </location>
</feature>
<sequence length="733" mass="80848">MPPIHFKLTKSDGYTRRATFQEFPTWAQLASKLQALYGIPTDKVGVSYIDNDNDEITASSNEELQDFYQTSYEPGQLIKFNVLDLSVPRETAPSRLSDPSRNTFGQDNFDFPDSDWQPLGAFAIPDFLDGTSEGPHAFVEVVNSDISSLAKDHETDSEDAQSTIQPTVIDKGKSKASSLGAVSVTSVVDEEPSVKFPVHVLDHASSKEPPAQSKDSVTPDSHAYIAAHSTPKAQAENLKPQETEPDNVEDPPLPSFDTSSQSNSSATLSRDLATFLNTLHNVVYSHPELSEGVRNIVRNATNGTYWQAHRSALSQAADDLRQPAERFEEDAARRVSEALGNFFRSMSLFTANEEQNPARESTSPTQQRLAPNWSHPPFAARRPWNRRYTSMYDASMNQPQWAPYWHSPPRPPAPQRLLPSGPPPPPPGNLPTFPPGGAFPPPPPLLPGQAPFNMPSHFPPLQHVHAAAPSNPSALAPAPTLPPIPPMPLSSGFGHPYGRHLRNEYPPHLHGYHRRPPPPPPVEVTAAAANRPLEDRSGLFDPTPRTQGVPSQDRTSRPTAQQLRSQVEEAKRLYKAQKEAYRREREERRKAKPNPEADNSVTADNREPSQIVSNAWGSYPQLEIYSAGAPRRHNTHPGHGSSRRGEGKSDDLNTRAQSRIARRLADMGFSEHLHPNLVEKIKTQMPENKVISKEQEDDIVTTLLEELLAQSAKSPVASGSGSKAKIIPGEWDL</sequence>
<feature type="region of interest" description="Disordered" evidence="1">
    <location>
        <begin position="492"/>
        <end position="667"/>
    </location>
</feature>